<evidence type="ECO:0000259" key="3">
    <source>
        <dbReference type="Pfam" id="PF00892"/>
    </source>
</evidence>
<dbReference type="SUPFAM" id="SSF103481">
    <property type="entry name" value="Multidrug resistance efflux transporter EmrE"/>
    <property type="match status" value="1"/>
</dbReference>
<proteinExistence type="inferred from homology"/>
<name>A0ABP5EFS8_9MICO</name>
<evidence type="ECO:0000256" key="1">
    <source>
        <dbReference type="ARBA" id="ARBA00007362"/>
    </source>
</evidence>
<keyword evidence="2" id="KW-0812">Transmembrane</keyword>
<feature type="transmembrane region" description="Helical" evidence="2">
    <location>
        <begin position="39"/>
        <end position="63"/>
    </location>
</feature>
<comment type="similarity">
    <text evidence="1">Belongs to the EamA transporter family.</text>
</comment>
<evidence type="ECO:0000313" key="4">
    <source>
        <dbReference type="EMBL" id="GAA1995043.1"/>
    </source>
</evidence>
<keyword evidence="2" id="KW-0472">Membrane</keyword>
<feature type="transmembrane region" description="Helical" evidence="2">
    <location>
        <begin position="69"/>
        <end position="89"/>
    </location>
</feature>
<feature type="transmembrane region" description="Helical" evidence="2">
    <location>
        <begin position="6"/>
        <end position="27"/>
    </location>
</feature>
<comment type="caution">
    <text evidence="4">The sequence shown here is derived from an EMBL/GenBank/DDBJ whole genome shotgun (WGS) entry which is preliminary data.</text>
</comment>
<dbReference type="InterPro" id="IPR037185">
    <property type="entry name" value="EmrE-like"/>
</dbReference>
<dbReference type="InterPro" id="IPR000620">
    <property type="entry name" value="EamA_dom"/>
</dbReference>
<evidence type="ECO:0000313" key="5">
    <source>
        <dbReference type="Proteomes" id="UP001500326"/>
    </source>
</evidence>
<sequence length="327" mass="32772">MTPKLIPMISASLALVGALIYGSSDFLGGLAAKRLRSIFVTAVSAASGLAALIVALPFVTGLWSLTDVTWGVLAGTVAVIAIALLYACLAIGPMSILSPLTAVVSAIAPMLWGLLVNGETLGLVGYLGLGVALVAVVLVGFIPGQQVVRTTARGLVMAVGAGLAIGAFLILIDQTSSESGVVPLVMSRTTSLVITAIVVGGLVVAAVRRGGTVSSALDAAGPVLGATPSGHADLEHATMRATESAPQQTRTRAIWLAIACGVIDAFANVLMLVALRTGDLAIVSALTALYPAGTILLAGIVLRERVAAVQWVGLALALVAGGMLALA</sequence>
<feature type="transmembrane region" description="Helical" evidence="2">
    <location>
        <begin position="280"/>
        <end position="301"/>
    </location>
</feature>
<keyword evidence="5" id="KW-1185">Reference proteome</keyword>
<accession>A0ABP5EFS8</accession>
<keyword evidence="2" id="KW-1133">Transmembrane helix</keyword>
<gene>
    <name evidence="4" type="ORF">GCM10009777_33770</name>
</gene>
<feature type="transmembrane region" description="Helical" evidence="2">
    <location>
        <begin position="308"/>
        <end position="326"/>
    </location>
</feature>
<protein>
    <submittedName>
        <fullName evidence="4">DMT family transporter</fullName>
    </submittedName>
</protein>
<dbReference type="Proteomes" id="UP001500326">
    <property type="component" value="Unassembled WGS sequence"/>
</dbReference>
<dbReference type="RefSeq" id="WP_344064973.1">
    <property type="nucleotide sequence ID" value="NZ_BAAAOH010000001.1"/>
</dbReference>
<organism evidence="4 5">
    <name type="scientific">Microbacterium pumilum</name>
    <dbReference type="NCBI Taxonomy" id="344165"/>
    <lineage>
        <taxon>Bacteria</taxon>
        <taxon>Bacillati</taxon>
        <taxon>Actinomycetota</taxon>
        <taxon>Actinomycetes</taxon>
        <taxon>Micrococcales</taxon>
        <taxon>Microbacteriaceae</taxon>
        <taxon>Microbacterium</taxon>
    </lineage>
</organism>
<feature type="transmembrane region" description="Helical" evidence="2">
    <location>
        <begin position="96"/>
        <end position="115"/>
    </location>
</feature>
<dbReference type="Gene3D" id="1.10.3730.20">
    <property type="match status" value="1"/>
</dbReference>
<feature type="domain" description="EamA" evidence="3">
    <location>
        <begin position="250"/>
        <end position="320"/>
    </location>
</feature>
<reference evidence="5" key="1">
    <citation type="journal article" date="2019" name="Int. J. Syst. Evol. Microbiol.">
        <title>The Global Catalogue of Microorganisms (GCM) 10K type strain sequencing project: providing services to taxonomists for standard genome sequencing and annotation.</title>
        <authorList>
            <consortium name="The Broad Institute Genomics Platform"/>
            <consortium name="The Broad Institute Genome Sequencing Center for Infectious Disease"/>
            <person name="Wu L."/>
            <person name="Ma J."/>
        </authorList>
    </citation>
    <scope>NUCLEOTIDE SEQUENCE [LARGE SCALE GENOMIC DNA]</scope>
    <source>
        <strain evidence="5">JCM 14902</strain>
    </source>
</reference>
<dbReference type="EMBL" id="BAAAOH010000001">
    <property type="protein sequence ID" value="GAA1995043.1"/>
    <property type="molecule type" value="Genomic_DNA"/>
</dbReference>
<dbReference type="Pfam" id="PF00892">
    <property type="entry name" value="EamA"/>
    <property type="match status" value="1"/>
</dbReference>
<feature type="transmembrane region" description="Helical" evidence="2">
    <location>
        <begin position="154"/>
        <end position="172"/>
    </location>
</feature>
<feature type="transmembrane region" description="Helical" evidence="2">
    <location>
        <begin position="184"/>
        <end position="207"/>
    </location>
</feature>
<feature type="transmembrane region" description="Helical" evidence="2">
    <location>
        <begin position="121"/>
        <end position="142"/>
    </location>
</feature>
<feature type="transmembrane region" description="Helical" evidence="2">
    <location>
        <begin position="253"/>
        <end position="274"/>
    </location>
</feature>
<evidence type="ECO:0000256" key="2">
    <source>
        <dbReference type="SAM" id="Phobius"/>
    </source>
</evidence>